<dbReference type="Proteomes" id="UP000245697">
    <property type="component" value="Unassembled WGS sequence"/>
</dbReference>
<keyword evidence="2" id="KW-1185">Reference proteome</keyword>
<dbReference type="EMBL" id="QGGR01000005">
    <property type="protein sequence ID" value="PWK48660.1"/>
    <property type="molecule type" value="Genomic_DNA"/>
</dbReference>
<organism evidence="1 2">
    <name type="scientific">Actinoplanes xinjiangensis</name>
    <dbReference type="NCBI Taxonomy" id="512350"/>
    <lineage>
        <taxon>Bacteria</taxon>
        <taxon>Bacillati</taxon>
        <taxon>Actinomycetota</taxon>
        <taxon>Actinomycetes</taxon>
        <taxon>Micromonosporales</taxon>
        <taxon>Micromonosporaceae</taxon>
        <taxon>Actinoplanes</taxon>
    </lineage>
</organism>
<proteinExistence type="predicted"/>
<dbReference type="AlphaFoldDB" id="A0A316FLR6"/>
<evidence type="ECO:0000313" key="2">
    <source>
        <dbReference type="Proteomes" id="UP000245697"/>
    </source>
</evidence>
<evidence type="ECO:0000313" key="1">
    <source>
        <dbReference type="EMBL" id="PWK48660.1"/>
    </source>
</evidence>
<reference evidence="1 2" key="1">
    <citation type="submission" date="2018-05" db="EMBL/GenBank/DDBJ databases">
        <title>Genomic Encyclopedia of Archaeal and Bacterial Type Strains, Phase II (KMG-II): from individual species to whole genera.</title>
        <authorList>
            <person name="Goeker M."/>
        </authorList>
    </citation>
    <scope>NUCLEOTIDE SEQUENCE [LARGE SCALE GENOMIC DNA]</scope>
    <source>
        <strain evidence="1 2">DSM 45184</strain>
    </source>
</reference>
<dbReference type="OrthoDB" id="3281648at2"/>
<sequence>MASAEILDAPIPVRLTGETYASAVRQGARRLKEELIRQTIEDADSWAKAVAAKWDEEHPGVPQRRGITEEEFNRYRERVRTEDYEWIVPSFERHLDPDPMQFDAVVLLLGQIEAKFGGDAQTSGGWTGSSSALGRINDVRGEMVHWAGEFRTNFISSFVTPLENTLPNHRELVRLAGDQMKLTRLIYMRRREAVLTLLDQAINATQAVSRNSSVDTTLKWGTIIMVAVGTVIGAFNPGVALLTAGVLLEVGGTVGQGLLPDRPEEEKLPLAAPTAAEVAINVSTALGQISSEFAEAERHASNALFTLTRAVEAERMRAGTPGTNPFTVPAPTIATATPAQIIEDLHPTG</sequence>
<protein>
    <submittedName>
        <fullName evidence="1">Uncharacterized protein</fullName>
    </submittedName>
</protein>
<gene>
    <name evidence="1" type="ORF">BC793_1054</name>
</gene>
<accession>A0A316FLR6</accession>
<name>A0A316FLR6_9ACTN</name>
<dbReference type="RefSeq" id="WP_109592494.1">
    <property type="nucleotide sequence ID" value="NZ_BONA01000034.1"/>
</dbReference>
<comment type="caution">
    <text evidence="1">The sequence shown here is derived from an EMBL/GenBank/DDBJ whole genome shotgun (WGS) entry which is preliminary data.</text>
</comment>